<dbReference type="SUPFAM" id="SSF50156">
    <property type="entry name" value="PDZ domain-like"/>
    <property type="match status" value="1"/>
</dbReference>
<dbReference type="EMBL" id="JADCKC010000001">
    <property type="protein sequence ID" value="MBE5036757.1"/>
    <property type="molecule type" value="Genomic_DNA"/>
</dbReference>
<evidence type="ECO:0000256" key="6">
    <source>
        <dbReference type="ARBA" id="ARBA00022801"/>
    </source>
</evidence>
<evidence type="ECO:0000256" key="1">
    <source>
        <dbReference type="ARBA" id="ARBA00001947"/>
    </source>
</evidence>
<evidence type="ECO:0000256" key="11">
    <source>
        <dbReference type="SAM" id="Phobius"/>
    </source>
</evidence>
<organism evidence="13 14">
    <name type="scientific">Gemmiger gallinarum</name>
    <dbReference type="NCBI Taxonomy" id="2779354"/>
    <lineage>
        <taxon>Bacteria</taxon>
        <taxon>Bacillati</taxon>
        <taxon>Bacillota</taxon>
        <taxon>Clostridia</taxon>
        <taxon>Eubacteriales</taxon>
        <taxon>Gemmiger</taxon>
    </lineage>
</organism>
<name>A0ABR9R0U8_9FIRM</name>
<dbReference type="GO" id="GO:0008233">
    <property type="term" value="F:peptidase activity"/>
    <property type="evidence" value="ECO:0007669"/>
    <property type="project" value="UniProtKB-KW"/>
</dbReference>
<reference evidence="13 14" key="1">
    <citation type="submission" date="2020-10" db="EMBL/GenBank/DDBJ databases">
        <title>ChiBAC.</title>
        <authorList>
            <person name="Zenner C."/>
            <person name="Hitch T.C.A."/>
            <person name="Clavel T."/>
        </authorList>
    </citation>
    <scope>NUCLEOTIDE SEQUENCE [LARGE SCALE GENOMIC DNA]</scope>
    <source>
        <strain evidence="13 14">DSM 109015</strain>
    </source>
</reference>
<comment type="cofactor">
    <cofactor evidence="1">
        <name>Zn(2+)</name>
        <dbReference type="ChEBI" id="CHEBI:29105"/>
    </cofactor>
</comment>
<sequence length="362" mass="39203">MTTVLTLVVSILVFGVVVLVHEWGHFMAARRSGVHVDEFSIGFGPAIWQRTRKGTVYSIRAFPLGGYNAMSGYSEDSDAETQAPVKRPKDAPLLPAAMDGKTYPEATAAQRFFIIASGALMNFVLGFVLLVALVCTQDAITSKIIYDFTDGALCAQTGLQAEDEILSVNGHYCFTANDIIYELQRAENYTADFTVLRDGKVVHLDNVQFGTTTDENGKTSMVLEFSVYGIAKTPKTVVRAAFNNFMYYARVILRSFVDMAMGRVSLHDMSGPVGIVSAIGEAVQYGLADVLSLAALITVNLGIFNLLPIPGLDGCKLLFIAIEGVSGKAVPEKVQAVVNGAGIILLLLFMLLVTFQDITRIF</sequence>
<dbReference type="PANTHER" id="PTHR42837:SF2">
    <property type="entry name" value="MEMBRANE METALLOPROTEASE ARASP2, CHLOROPLASTIC-RELATED"/>
    <property type="match status" value="1"/>
</dbReference>
<proteinExistence type="inferred from homology"/>
<dbReference type="InterPro" id="IPR008915">
    <property type="entry name" value="Peptidase_M50"/>
</dbReference>
<evidence type="ECO:0000256" key="9">
    <source>
        <dbReference type="ARBA" id="ARBA00023049"/>
    </source>
</evidence>
<keyword evidence="14" id="KW-1185">Reference proteome</keyword>
<evidence type="ECO:0000256" key="2">
    <source>
        <dbReference type="ARBA" id="ARBA00004141"/>
    </source>
</evidence>
<evidence type="ECO:0000256" key="7">
    <source>
        <dbReference type="ARBA" id="ARBA00022833"/>
    </source>
</evidence>
<dbReference type="Proteomes" id="UP000768567">
    <property type="component" value="Unassembled WGS sequence"/>
</dbReference>
<dbReference type="GO" id="GO:0006508">
    <property type="term" value="P:proteolysis"/>
    <property type="evidence" value="ECO:0007669"/>
    <property type="project" value="UniProtKB-KW"/>
</dbReference>
<dbReference type="InterPro" id="IPR036034">
    <property type="entry name" value="PDZ_sf"/>
</dbReference>
<evidence type="ECO:0000256" key="10">
    <source>
        <dbReference type="ARBA" id="ARBA00023136"/>
    </source>
</evidence>
<dbReference type="Pfam" id="PF02163">
    <property type="entry name" value="Peptidase_M50"/>
    <property type="match status" value="1"/>
</dbReference>
<accession>A0ABR9R0U8</accession>
<keyword evidence="9" id="KW-0482">Metalloprotease</keyword>
<evidence type="ECO:0000256" key="5">
    <source>
        <dbReference type="ARBA" id="ARBA00022692"/>
    </source>
</evidence>
<comment type="caution">
    <text evidence="13">The sequence shown here is derived from an EMBL/GenBank/DDBJ whole genome shotgun (WGS) entry which is preliminary data.</text>
</comment>
<evidence type="ECO:0000259" key="12">
    <source>
        <dbReference type="Pfam" id="PF02163"/>
    </source>
</evidence>
<dbReference type="RefSeq" id="WP_193500042.1">
    <property type="nucleotide sequence ID" value="NZ_JADCKC010000001.1"/>
</dbReference>
<feature type="transmembrane region" description="Helical" evidence="11">
    <location>
        <begin position="6"/>
        <end position="24"/>
    </location>
</feature>
<keyword evidence="8 11" id="KW-1133">Transmembrane helix</keyword>
<keyword evidence="4 13" id="KW-0645">Protease</keyword>
<keyword evidence="5 11" id="KW-0812">Transmembrane</keyword>
<comment type="subcellular location">
    <subcellularLocation>
        <location evidence="2">Membrane</location>
        <topology evidence="2">Multi-pass membrane protein</topology>
    </subcellularLocation>
</comment>
<gene>
    <name evidence="13" type="ORF">INF35_03015</name>
</gene>
<protein>
    <submittedName>
        <fullName evidence="13">Site-2 protease family protein</fullName>
    </submittedName>
</protein>
<feature type="domain" description="Peptidase M50" evidence="12">
    <location>
        <begin position="11"/>
        <end position="348"/>
    </location>
</feature>
<dbReference type="PANTHER" id="PTHR42837">
    <property type="entry name" value="REGULATOR OF SIGMA-E PROTEASE RSEP"/>
    <property type="match status" value="1"/>
</dbReference>
<dbReference type="InterPro" id="IPR004387">
    <property type="entry name" value="Pept_M50_Zn"/>
</dbReference>
<evidence type="ECO:0000313" key="13">
    <source>
        <dbReference type="EMBL" id="MBE5036757.1"/>
    </source>
</evidence>
<evidence type="ECO:0000313" key="14">
    <source>
        <dbReference type="Proteomes" id="UP000768567"/>
    </source>
</evidence>
<feature type="transmembrane region" description="Helical" evidence="11">
    <location>
        <begin position="336"/>
        <end position="355"/>
    </location>
</feature>
<evidence type="ECO:0000256" key="8">
    <source>
        <dbReference type="ARBA" id="ARBA00022989"/>
    </source>
</evidence>
<dbReference type="CDD" id="cd06163">
    <property type="entry name" value="S2P-M50_PDZ_RseP-like"/>
    <property type="match status" value="1"/>
</dbReference>
<keyword evidence="7" id="KW-0862">Zinc</keyword>
<comment type="similarity">
    <text evidence="3">Belongs to the peptidase M50B family.</text>
</comment>
<dbReference type="Gene3D" id="2.30.42.10">
    <property type="match status" value="1"/>
</dbReference>
<evidence type="ECO:0000256" key="4">
    <source>
        <dbReference type="ARBA" id="ARBA00022670"/>
    </source>
</evidence>
<keyword evidence="10 11" id="KW-0472">Membrane</keyword>
<keyword evidence="6" id="KW-0378">Hydrolase</keyword>
<evidence type="ECO:0000256" key="3">
    <source>
        <dbReference type="ARBA" id="ARBA00007931"/>
    </source>
</evidence>
<feature type="transmembrane region" description="Helical" evidence="11">
    <location>
        <begin position="112"/>
        <end position="134"/>
    </location>
</feature>